<evidence type="ECO:0000313" key="2">
    <source>
        <dbReference type="Proteomes" id="UP000271010"/>
    </source>
</evidence>
<organism evidence="1 2">
    <name type="scientific">Rufibacter immobilis</name>
    <dbReference type="NCBI Taxonomy" id="1348778"/>
    <lineage>
        <taxon>Bacteria</taxon>
        <taxon>Pseudomonadati</taxon>
        <taxon>Bacteroidota</taxon>
        <taxon>Cytophagia</taxon>
        <taxon>Cytophagales</taxon>
        <taxon>Hymenobacteraceae</taxon>
        <taxon>Rufibacter</taxon>
    </lineage>
</organism>
<sequence>MYGNALGSTYGELSSEQILNLLKSSPVWPIQDIEDKLCRWFDSNHHHQQKENPASGMERDFLF</sequence>
<dbReference type="Proteomes" id="UP000271010">
    <property type="component" value="Unassembled WGS sequence"/>
</dbReference>
<protein>
    <submittedName>
        <fullName evidence="1">Uncharacterized protein</fullName>
    </submittedName>
</protein>
<reference evidence="1 2" key="1">
    <citation type="submission" date="2018-11" db="EMBL/GenBank/DDBJ databases">
        <title>Rufibacter latericius sp. nov., isolated from water in Baiyang Lake.</title>
        <authorList>
            <person name="Yang Y."/>
        </authorList>
    </citation>
    <scope>NUCLEOTIDE SEQUENCE [LARGE SCALE GENOMIC DNA]</scope>
    <source>
        <strain evidence="1 2">MCC P1</strain>
    </source>
</reference>
<evidence type="ECO:0000313" key="1">
    <source>
        <dbReference type="EMBL" id="RNI32253.1"/>
    </source>
</evidence>
<name>A0A3M9N4X2_9BACT</name>
<proteinExistence type="predicted"/>
<accession>A0A3M9N4X2</accession>
<gene>
    <name evidence="1" type="ORF">EFA69_02690</name>
</gene>
<keyword evidence="2" id="KW-1185">Reference proteome</keyword>
<dbReference type="EMBL" id="RJJE01000002">
    <property type="protein sequence ID" value="RNI32253.1"/>
    <property type="molecule type" value="Genomic_DNA"/>
</dbReference>
<comment type="caution">
    <text evidence="1">The sequence shown here is derived from an EMBL/GenBank/DDBJ whole genome shotgun (WGS) entry which is preliminary data.</text>
</comment>
<dbReference type="AlphaFoldDB" id="A0A3M9N4X2"/>